<comment type="subcellular location">
    <subcellularLocation>
        <location evidence="2">Cell membrane</location>
    </subcellularLocation>
    <subcellularLocation>
        <location evidence="1">Membrane</location>
        <topology evidence="1">Single-pass membrane protein</topology>
    </subcellularLocation>
</comment>
<evidence type="ECO:0000256" key="14">
    <source>
        <dbReference type="SAM" id="MobiDB-lite"/>
    </source>
</evidence>
<feature type="domain" description="Penicillin-binding protein dimerisation" evidence="16">
    <location>
        <begin position="60"/>
        <end position="229"/>
    </location>
</feature>
<evidence type="ECO:0000256" key="8">
    <source>
        <dbReference type="ARBA" id="ARBA00022801"/>
    </source>
</evidence>
<evidence type="ECO:0000256" key="13">
    <source>
        <dbReference type="ARBA" id="ARBA00023316"/>
    </source>
</evidence>
<evidence type="ECO:0000259" key="16">
    <source>
        <dbReference type="Pfam" id="PF03717"/>
    </source>
</evidence>
<feature type="compositionally biased region" description="Basic and acidic residues" evidence="14">
    <location>
        <begin position="628"/>
        <end position="642"/>
    </location>
</feature>
<evidence type="ECO:0000256" key="10">
    <source>
        <dbReference type="ARBA" id="ARBA00022984"/>
    </source>
</evidence>
<organism evidence="17 18">
    <name type="scientific">Marinibaculum pumilum</name>
    <dbReference type="NCBI Taxonomy" id="1766165"/>
    <lineage>
        <taxon>Bacteria</taxon>
        <taxon>Pseudomonadati</taxon>
        <taxon>Pseudomonadota</taxon>
        <taxon>Alphaproteobacteria</taxon>
        <taxon>Rhodospirillales</taxon>
        <taxon>Rhodospirillaceae</taxon>
        <taxon>Marinibaculum</taxon>
    </lineage>
</organism>
<feature type="region of interest" description="Disordered" evidence="14">
    <location>
        <begin position="622"/>
        <end position="642"/>
    </location>
</feature>
<dbReference type="Proteomes" id="UP001595528">
    <property type="component" value="Unassembled WGS sequence"/>
</dbReference>
<keyword evidence="13" id="KW-0961">Cell wall biogenesis/degradation</keyword>
<dbReference type="Gene3D" id="3.40.710.10">
    <property type="entry name" value="DD-peptidase/beta-lactamase superfamily"/>
    <property type="match status" value="1"/>
</dbReference>
<evidence type="ECO:0000256" key="9">
    <source>
        <dbReference type="ARBA" id="ARBA00022960"/>
    </source>
</evidence>
<evidence type="ECO:0000256" key="1">
    <source>
        <dbReference type="ARBA" id="ARBA00004167"/>
    </source>
</evidence>
<dbReference type="RefSeq" id="WP_379906987.1">
    <property type="nucleotide sequence ID" value="NZ_JBHRTR010000054.1"/>
</dbReference>
<evidence type="ECO:0000313" key="18">
    <source>
        <dbReference type="Proteomes" id="UP001595528"/>
    </source>
</evidence>
<gene>
    <name evidence="17" type="primary">mrdA</name>
    <name evidence="17" type="ORF">ACFOGJ_29885</name>
</gene>
<evidence type="ECO:0000256" key="7">
    <source>
        <dbReference type="ARBA" id="ARBA00022692"/>
    </source>
</evidence>
<keyword evidence="12" id="KW-0472">Membrane</keyword>
<keyword evidence="4" id="KW-0997">Cell inner membrane</keyword>
<evidence type="ECO:0000256" key="2">
    <source>
        <dbReference type="ARBA" id="ARBA00004236"/>
    </source>
</evidence>
<dbReference type="Gene3D" id="3.90.1310.10">
    <property type="entry name" value="Penicillin-binding protein 2a (Domain 2)"/>
    <property type="match status" value="1"/>
</dbReference>
<proteinExistence type="predicted"/>
<dbReference type="InterPro" id="IPR005311">
    <property type="entry name" value="PBP_dimer"/>
</dbReference>
<feature type="domain" description="Penicillin-binding protein transpeptidase" evidence="15">
    <location>
        <begin position="262"/>
        <end position="615"/>
    </location>
</feature>
<reference evidence="18" key="1">
    <citation type="journal article" date="2019" name="Int. J. Syst. Evol. Microbiol.">
        <title>The Global Catalogue of Microorganisms (GCM) 10K type strain sequencing project: providing services to taxonomists for standard genome sequencing and annotation.</title>
        <authorList>
            <consortium name="The Broad Institute Genomics Platform"/>
            <consortium name="The Broad Institute Genome Sequencing Center for Infectious Disease"/>
            <person name="Wu L."/>
            <person name="Ma J."/>
        </authorList>
    </citation>
    <scope>NUCLEOTIDE SEQUENCE [LARGE SCALE GENOMIC DNA]</scope>
    <source>
        <strain evidence="18">KCTC 42964</strain>
    </source>
</reference>
<dbReference type="SUPFAM" id="SSF56519">
    <property type="entry name" value="Penicillin binding protein dimerisation domain"/>
    <property type="match status" value="1"/>
</dbReference>
<evidence type="ECO:0000256" key="3">
    <source>
        <dbReference type="ARBA" id="ARBA00022475"/>
    </source>
</evidence>
<evidence type="ECO:0000313" key="17">
    <source>
        <dbReference type="EMBL" id="MFC3231496.1"/>
    </source>
</evidence>
<dbReference type="PANTHER" id="PTHR30627:SF2">
    <property type="entry name" value="PEPTIDOGLYCAN D,D-TRANSPEPTIDASE MRDA"/>
    <property type="match status" value="1"/>
</dbReference>
<dbReference type="InterPro" id="IPR036138">
    <property type="entry name" value="PBP_dimer_sf"/>
</dbReference>
<dbReference type="NCBIfam" id="TIGR03423">
    <property type="entry name" value="pbp2_mrdA"/>
    <property type="match status" value="1"/>
</dbReference>
<dbReference type="Gene3D" id="3.30.1390.30">
    <property type="entry name" value="Penicillin-binding protein 2a, domain 3"/>
    <property type="match status" value="1"/>
</dbReference>
<dbReference type="Pfam" id="PF00905">
    <property type="entry name" value="Transpeptidase"/>
    <property type="match status" value="1"/>
</dbReference>
<keyword evidence="18" id="KW-1185">Reference proteome</keyword>
<dbReference type="EMBL" id="JBHRTR010000054">
    <property type="protein sequence ID" value="MFC3231496.1"/>
    <property type="molecule type" value="Genomic_DNA"/>
</dbReference>
<keyword evidence="9" id="KW-0133">Cell shape</keyword>
<keyword evidence="7" id="KW-0812">Transmembrane</keyword>
<name>A0ABV7L9Z4_9PROT</name>
<keyword evidence="8 17" id="KW-0378">Hydrolase</keyword>
<keyword evidence="3" id="KW-1003">Cell membrane</keyword>
<keyword evidence="5 17" id="KW-0121">Carboxypeptidase</keyword>
<evidence type="ECO:0000256" key="12">
    <source>
        <dbReference type="ARBA" id="ARBA00023136"/>
    </source>
</evidence>
<dbReference type="PANTHER" id="PTHR30627">
    <property type="entry name" value="PEPTIDOGLYCAN D,D-TRANSPEPTIDASE"/>
    <property type="match status" value="1"/>
</dbReference>
<sequence>MPYQETVQHKQYTRRTLVVGAAQVALLGALGARLYHLQVVEQDRYQLLAEENRINLRLLAPPRGRVLDRFGVELASNRRNYRLLLVAEEAGDPAAVIDKVARLVRLEERQIERVLREVRRRRKFVPVEVASNLDWDDFARINVNTPDLPGIHMEVGETRDYPLGPVFAHVVGYVGAVSEKEIGGDPVLELPGFRIGKTGIERIYDVALRGRAGDSQVEVNAYGRVIRELSRTEGKRGDDQMLTIDAALQNYIVKRLEGESAAVAVLDVHGGDVVALVSNPSFDPNLFNVGISQRKWQEYSSSKYKPLINKAIQGSYPPGSTYKMIVALAALEAGAVKPDTTVTCRGMMQLGKGKFHCWKKWGHGPVALHQALEESCDVYFYELAKRLGPDRIAAMAMRFGLGERTGINLPGEREGIIPTKAWKEAVIGRPWLQGETLVVSIGQGYVEATPLQLAVMAARLANGGYAVVPRIVRPRAALESMSDDRPPPQPGSYDGPPPFPKIDVKAANLRLVQEGMWGVVNKQNGTANKSRLVETEVPEGVEMAGKTGTSQVRRITMRERERGVRKNEEKPWEERHHALFVAYAPYDAPRYALAVVVEHGGGGSSAAAPVAKDIMTEVLRLDPLSPRPRGELARRATPVERG</sequence>
<evidence type="ECO:0000256" key="11">
    <source>
        <dbReference type="ARBA" id="ARBA00022989"/>
    </source>
</evidence>
<evidence type="ECO:0000256" key="5">
    <source>
        <dbReference type="ARBA" id="ARBA00022645"/>
    </source>
</evidence>
<protein>
    <submittedName>
        <fullName evidence="17">Penicillin-binding protein 2</fullName>
        <ecNumber evidence="17">3.4.16.4</ecNumber>
    </submittedName>
</protein>
<dbReference type="InterPro" id="IPR050515">
    <property type="entry name" value="Beta-lactam/transpept"/>
</dbReference>
<comment type="caution">
    <text evidence="17">The sequence shown here is derived from an EMBL/GenBank/DDBJ whole genome shotgun (WGS) entry which is preliminary data.</text>
</comment>
<dbReference type="InterPro" id="IPR001460">
    <property type="entry name" value="PCN-bd_Tpept"/>
</dbReference>
<dbReference type="InterPro" id="IPR017790">
    <property type="entry name" value="Penicillin-binding_protein_2"/>
</dbReference>
<evidence type="ECO:0000259" key="15">
    <source>
        <dbReference type="Pfam" id="PF00905"/>
    </source>
</evidence>
<keyword evidence="10" id="KW-0573">Peptidoglycan synthesis</keyword>
<evidence type="ECO:0000256" key="4">
    <source>
        <dbReference type="ARBA" id="ARBA00022519"/>
    </source>
</evidence>
<accession>A0ABV7L9Z4</accession>
<keyword evidence="6" id="KW-0645">Protease</keyword>
<keyword evidence="11" id="KW-1133">Transmembrane helix</keyword>
<dbReference type="Pfam" id="PF03717">
    <property type="entry name" value="PBP_dimer"/>
    <property type="match status" value="1"/>
</dbReference>
<dbReference type="EC" id="3.4.16.4" evidence="17"/>
<dbReference type="SUPFAM" id="SSF56601">
    <property type="entry name" value="beta-lactamase/transpeptidase-like"/>
    <property type="match status" value="1"/>
</dbReference>
<dbReference type="InterPro" id="IPR012338">
    <property type="entry name" value="Beta-lactam/transpept-like"/>
</dbReference>
<dbReference type="GO" id="GO:0009002">
    <property type="term" value="F:serine-type D-Ala-D-Ala carboxypeptidase activity"/>
    <property type="evidence" value="ECO:0007669"/>
    <property type="project" value="UniProtKB-EC"/>
</dbReference>
<evidence type="ECO:0000256" key="6">
    <source>
        <dbReference type="ARBA" id="ARBA00022670"/>
    </source>
</evidence>